<dbReference type="InterPro" id="IPR013767">
    <property type="entry name" value="PAS_fold"/>
</dbReference>
<dbReference type="CDD" id="cd00130">
    <property type="entry name" value="PAS"/>
    <property type="match status" value="1"/>
</dbReference>
<evidence type="ECO:0000259" key="1">
    <source>
        <dbReference type="PROSITE" id="PS50112"/>
    </source>
</evidence>
<keyword evidence="3" id="KW-1185">Reference proteome</keyword>
<dbReference type="NCBIfam" id="TIGR00229">
    <property type="entry name" value="sensory_box"/>
    <property type="match status" value="1"/>
</dbReference>
<dbReference type="EMBL" id="JBEPNW010000002">
    <property type="protein sequence ID" value="MET3869270.1"/>
    <property type="molecule type" value="Genomic_DNA"/>
</dbReference>
<dbReference type="PANTHER" id="PTHR43102:SF2">
    <property type="entry name" value="GAF DOMAIN-CONTAINING PROTEIN"/>
    <property type="match status" value="1"/>
</dbReference>
<dbReference type="RefSeq" id="WP_209650213.1">
    <property type="nucleotide sequence ID" value="NZ_JBEPNV010000001.1"/>
</dbReference>
<dbReference type="SUPFAM" id="SSF55781">
    <property type="entry name" value="GAF domain-like"/>
    <property type="match status" value="1"/>
</dbReference>
<evidence type="ECO:0000313" key="2">
    <source>
        <dbReference type="EMBL" id="MET3869270.1"/>
    </source>
</evidence>
<dbReference type="InterPro" id="IPR035965">
    <property type="entry name" value="PAS-like_dom_sf"/>
</dbReference>
<sequence>MIHILELAQHLLDIPIAVAGFTAGGKQVLHASVGLDAYDGADDLATVAITIQKDDLLVIPDTSVDPRLGGDILATQTPGIRFYAGARLRMPDSTTRVTLCLLDTEPRIDFSEAGRRTLRHLARLAMDWMALRLIEVERDATQSRFDHIAGTSPDGIICANERGRITFWNEAAERMFGYPASEALGQPINLLVAEGKSYETRSGFRRFGTRAARNLEAVMDLGRVCAQMSGDERSPQAVSVRRFR</sequence>
<name>A0ABV2NRX4_9HYPH</name>
<dbReference type="PANTHER" id="PTHR43102">
    <property type="entry name" value="SLR1143 PROTEIN"/>
    <property type="match status" value="1"/>
</dbReference>
<evidence type="ECO:0000313" key="3">
    <source>
        <dbReference type="Proteomes" id="UP001549119"/>
    </source>
</evidence>
<proteinExistence type="predicted"/>
<dbReference type="PROSITE" id="PS50112">
    <property type="entry name" value="PAS"/>
    <property type="match status" value="1"/>
</dbReference>
<dbReference type="Pfam" id="PF00989">
    <property type="entry name" value="PAS"/>
    <property type="match status" value="1"/>
</dbReference>
<feature type="domain" description="PAS" evidence="1">
    <location>
        <begin position="141"/>
        <end position="186"/>
    </location>
</feature>
<organism evidence="2 3">
    <name type="scientific">Methylobacterium radiotolerans</name>
    <dbReference type="NCBI Taxonomy" id="31998"/>
    <lineage>
        <taxon>Bacteria</taxon>
        <taxon>Pseudomonadati</taxon>
        <taxon>Pseudomonadota</taxon>
        <taxon>Alphaproteobacteria</taxon>
        <taxon>Hyphomicrobiales</taxon>
        <taxon>Methylobacteriaceae</taxon>
        <taxon>Methylobacterium</taxon>
    </lineage>
</organism>
<dbReference type="Gene3D" id="3.30.450.20">
    <property type="entry name" value="PAS domain"/>
    <property type="match status" value="1"/>
</dbReference>
<dbReference type="InterPro" id="IPR000014">
    <property type="entry name" value="PAS"/>
</dbReference>
<protein>
    <submittedName>
        <fullName evidence="2">PAS domain-containing protein</fullName>
    </submittedName>
</protein>
<dbReference type="SUPFAM" id="SSF55785">
    <property type="entry name" value="PYP-like sensor domain (PAS domain)"/>
    <property type="match status" value="1"/>
</dbReference>
<accession>A0ABV2NRX4</accession>
<reference evidence="2 3" key="1">
    <citation type="submission" date="2024-06" db="EMBL/GenBank/DDBJ databases">
        <title>Genomics of switchgrass bacterial isolates.</title>
        <authorList>
            <person name="Shade A."/>
        </authorList>
    </citation>
    <scope>NUCLEOTIDE SEQUENCE [LARGE SCALE GENOMIC DNA]</scope>
    <source>
        <strain evidence="2 3">PvP084</strain>
    </source>
</reference>
<gene>
    <name evidence="2" type="ORF">ABIC20_006579</name>
</gene>
<comment type="caution">
    <text evidence="2">The sequence shown here is derived from an EMBL/GenBank/DDBJ whole genome shotgun (WGS) entry which is preliminary data.</text>
</comment>
<dbReference type="SMART" id="SM00091">
    <property type="entry name" value="PAS"/>
    <property type="match status" value="1"/>
</dbReference>
<dbReference type="Proteomes" id="UP001549119">
    <property type="component" value="Unassembled WGS sequence"/>
</dbReference>